<accession>A0ABP5R990</accession>
<evidence type="ECO:0008006" key="3">
    <source>
        <dbReference type="Google" id="ProtNLM"/>
    </source>
</evidence>
<organism evidence="1 2">
    <name type="scientific">Kitasatospora cystarginea</name>
    <dbReference type="NCBI Taxonomy" id="58350"/>
    <lineage>
        <taxon>Bacteria</taxon>
        <taxon>Bacillati</taxon>
        <taxon>Actinomycetota</taxon>
        <taxon>Actinomycetes</taxon>
        <taxon>Kitasatosporales</taxon>
        <taxon>Streptomycetaceae</taxon>
        <taxon>Kitasatospora</taxon>
    </lineage>
</organism>
<comment type="caution">
    <text evidence="1">The sequence shown here is derived from an EMBL/GenBank/DDBJ whole genome shotgun (WGS) entry which is preliminary data.</text>
</comment>
<evidence type="ECO:0000313" key="1">
    <source>
        <dbReference type="EMBL" id="GAA2255091.1"/>
    </source>
</evidence>
<reference evidence="2" key="1">
    <citation type="journal article" date="2019" name="Int. J. Syst. Evol. Microbiol.">
        <title>The Global Catalogue of Microorganisms (GCM) 10K type strain sequencing project: providing services to taxonomists for standard genome sequencing and annotation.</title>
        <authorList>
            <consortium name="The Broad Institute Genomics Platform"/>
            <consortium name="The Broad Institute Genome Sequencing Center for Infectious Disease"/>
            <person name="Wu L."/>
            <person name="Ma J."/>
        </authorList>
    </citation>
    <scope>NUCLEOTIDE SEQUENCE [LARGE SCALE GENOMIC DNA]</scope>
    <source>
        <strain evidence="2">JCM 7356</strain>
    </source>
</reference>
<dbReference type="EMBL" id="BAAATR010000020">
    <property type="protein sequence ID" value="GAA2255091.1"/>
    <property type="molecule type" value="Genomic_DNA"/>
</dbReference>
<evidence type="ECO:0000313" key="2">
    <source>
        <dbReference type="Proteomes" id="UP001500305"/>
    </source>
</evidence>
<name>A0ABP5R990_9ACTN</name>
<sequence>MGRDKVRRLAIDAALLASTWLRTGDLDQACAAGHDAVSYAARTSSGRCVQRVAGLLAGLDAHADYTAVADLREYTRHVLPAADQAATAMARGA</sequence>
<protein>
    <recommendedName>
        <fullName evidence="3">Transcriptional regulator</fullName>
    </recommendedName>
</protein>
<proteinExistence type="predicted"/>
<keyword evidence="2" id="KW-1185">Reference proteome</keyword>
<dbReference type="Proteomes" id="UP001500305">
    <property type="component" value="Unassembled WGS sequence"/>
</dbReference>
<gene>
    <name evidence="1" type="ORF">GCM10010430_43600</name>
</gene>